<evidence type="ECO:0000256" key="3">
    <source>
        <dbReference type="ARBA" id="ARBA00022692"/>
    </source>
</evidence>
<evidence type="ECO:0000256" key="5">
    <source>
        <dbReference type="ARBA" id="ARBA00023136"/>
    </source>
</evidence>
<dbReference type="PANTHER" id="PTHR12677:SF59">
    <property type="entry name" value="GOLGI APPARATUS MEMBRANE PROTEIN TVP38-RELATED"/>
    <property type="match status" value="1"/>
</dbReference>
<feature type="transmembrane region" description="Helical" evidence="6">
    <location>
        <begin position="176"/>
        <end position="198"/>
    </location>
</feature>
<evidence type="ECO:0000256" key="4">
    <source>
        <dbReference type="ARBA" id="ARBA00022989"/>
    </source>
</evidence>
<keyword evidence="9" id="KW-1185">Reference proteome</keyword>
<organism evidence="8 9">
    <name type="scientific">Youngiibacter multivorans</name>
    <dbReference type="NCBI Taxonomy" id="937251"/>
    <lineage>
        <taxon>Bacteria</taxon>
        <taxon>Bacillati</taxon>
        <taxon>Bacillota</taxon>
        <taxon>Clostridia</taxon>
        <taxon>Eubacteriales</taxon>
        <taxon>Clostridiaceae</taxon>
        <taxon>Youngiibacter</taxon>
    </lineage>
</organism>
<dbReference type="InterPro" id="IPR032816">
    <property type="entry name" value="VTT_dom"/>
</dbReference>
<dbReference type="EMBL" id="JAGGKC010000037">
    <property type="protein sequence ID" value="MBP1920718.1"/>
    <property type="molecule type" value="Genomic_DNA"/>
</dbReference>
<evidence type="ECO:0000313" key="8">
    <source>
        <dbReference type="EMBL" id="MBP1920718.1"/>
    </source>
</evidence>
<keyword evidence="2 6" id="KW-1003">Cell membrane</keyword>
<evidence type="ECO:0000256" key="2">
    <source>
        <dbReference type="ARBA" id="ARBA00022475"/>
    </source>
</evidence>
<feature type="transmembrane region" description="Helical" evidence="6">
    <location>
        <begin position="143"/>
        <end position="164"/>
    </location>
</feature>
<evidence type="ECO:0000256" key="6">
    <source>
        <dbReference type="RuleBase" id="RU366058"/>
    </source>
</evidence>
<reference evidence="8 9" key="1">
    <citation type="submission" date="2021-03" db="EMBL/GenBank/DDBJ databases">
        <title>Genomic Encyclopedia of Type Strains, Phase IV (KMG-IV): sequencing the most valuable type-strain genomes for metagenomic binning, comparative biology and taxonomic classification.</title>
        <authorList>
            <person name="Goeker M."/>
        </authorList>
    </citation>
    <scope>NUCLEOTIDE SEQUENCE [LARGE SCALE GENOMIC DNA]</scope>
    <source>
        <strain evidence="8 9">DSM 6139</strain>
    </source>
</reference>
<gene>
    <name evidence="8" type="ORF">J2Z34_003233</name>
</gene>
<evidence type="ECO:0000256" key="1">
    <source>
        <dbReference type="ARBA" id="ARBA00004651"/>
    </source>
</evidence>
<feature type="transmembrane region" description="Helical" evidence="6">
    <location>
        <begin position="82"/>
        <end position="104"/>
    </location>
</feature>
<comment type="similarity">
    <text evidence="6">Belongs to the TVP38/TMEM64 family.</text>
</comment>
<keyword evidence="5 6" id="KW-0472">Membrane</keyword>
<sequence length="237" mass="26081">MAKDETKKKALSLLAAVLVLAAIIILTINLLPLLKTISDNISDDEMLAKEIREYGFKGVVIMSGLQVLQIITIVFPSAAVQILAGLTYGILSGLVISLAGYIVADTLIFILVRRLGATFDFHIAKPKWRVKLDESILKNADSYGWIAFMMYLIPGIPNGILPYIFARSDIPLHRFLLLNVIALSPSILMCSIVGERIAKGDYTTAVAVTLIQVMLAVLGYVYRDKIMGYIKWHSIGN</sequence>
<evidence type="ECO:0000313" key="9">
    <source>
        <dbReference type="Proteomes" id="UP001519271"/>
    </source>
</evidence>
<dbReference type="InterPro" id="IPR015414">
    <property type="entry name" value="TMEM64"/>
</dbReference>
<feature type="transmembrane region" description="Helical" evidence="6">
    <location>
        <begin position="204"/>
        <end position="222"/>
    </location>
</feature>
<dbReference type="Pfam" id="PF09335">
    <property type="entry name" value="VTT_dom"/>
    <property type="match status" value="1"/>
</dbReference>
<accession>A0ABS4G821</accession>
<keyword evidence="3 6" id="KW-0812">Transmembrane</keyword>
<keyword evidence="4 6" id="KW-1133">Transmembrane helix</keyword>
<name>A0ABS4G821_9CLOT</name>
<comment type="caution">
    <text evidence="8">The sequence shown here is derived from an EMBL/GenBank/DDBJ whole genome shotgun (WGS) entry which is preliminary data.</text>
</comment>
<dbReference type="RefSeq" id="WP_209460878.1">
    <property type="nucleotide sequence ID" value="NZ_JAGGKC010000037.1"/>
</dbReference>
<comment type="subcellular location">
    <subcellularLocation>
        <location evidence="1 6">Cell membrane</location>
        <topology evidence="1 6">Multi-pass membrane protein</topology>
    </subcellularLocation>
</comment>
<dbReference type="PANTHER" id="PTHR12677">
    <property type="entry name" value="GOLGI APPARATUS MEMBRANE PROTEIN TVP38-RELATED"/>
    <property type="match status" value="1"/>
</dbReference>
<feature type="transmembrane region" description="Helical" evidence="6">
    <location>
        <begin position="12"/>
        <end position="34"/>
    </location>
</feature>
<feature type="transmembrane region" description="Helical" evidence="6">
    <location>
        <begin position="54"/>
        <end position="75"/>
    </location>
</feature>
<evidence type="ECO:0000259" key="7">
    <source>
        <dbReference type="Pfam" id="PF09335"/>
    </source>
</evidence>
<proteinExistence type="inferred from homology"/>
<feature type="domain" description="VTT" evidence="7">
    <location>
        <begin position="75"/>
        <end position="195"/>
    </location>
</feature>
<protein>
    <recommendedName>
        <fullName evidence="6">TVP38/TMEM64 family membrane protein</fullName>
    </recommendedName>
</protein>
<dbReference type="Proteomes" id="UP001519271">
    <property type="component" value="Unassembled WGS sequence"/>
</dbReference>